<dbReference type="WBParaSite" id="nRc.2.0.1.t30656-RA">
    <property type="protein sequence ID" value="nRc.2.0.1.t30656-RA"/>
    <property type="gene ID" value="nRc.2.0.1.g30656"/>
</dbReference>
<keyword evidence="1" id="KW-1185">Reference proteome</keyword>
<evidence type="ECO:0000313" key="2">
    <source>
        <dbReference type="WBParaSite" id="nRc.2.0.1.t30656-RA"/>
    </source>
</evidence>
<protein>
    <submittedName>
        <fullName evidence="2">Uncharacterized protein</fullName>
    </submittedName>
</protein>
<proteinExistence type="predicted"/>
<sequence>MARIQPRTTDETIIINCFNRAHLNFDPTILRQATTASQRIAQDFPDIFQTRYLHHDPHCMEELAAVLLSWMCNYYKYYGAENAIVITQLMLFLFHAHQAYDYKTTDNSYSMALCYILQCLTDTRALNYPATEERKAII</sequence>
<organism evidence="1 2">
    <name type="scientific">Romanomermis culicivorax</name>
    <name type="common">Nematode worm</name>
    <dbReference type="NCBI Taxonomy" id="13658"/>
    <lineage>
        <taxon>Eukaryota</taxon>
        <taxon>Metazoa</taxon>
        <taxon>Ecdysozoa</taxon>
        <taxon>Nematoda</taxon>
        <taxon>Enoplea</taxon>
        <taxon>Dorylaimia</taxon>
        <taxon>Mermithida</taxon>
        <taxon>Mermithoidea</taxon>
        <taxon>Mermithidae</taxon>
        <taxon>Romanomermis</taxon>
    </lineage>
</organism>
<evidence type="ECO:0000313" key="1">
    <source>
        <dbReference type="Proteomes" id="UP000887565"/>
    </source>
</evidence>
<name>A0A915JWF8_ROMCU</name>
<dbReference type="Proteomes" id="UP000887565">
    <property type="component" value="Unplaced"/>
</dbReference>
<accession>A0A915JWF8</accession>
<dbReference type="AlphaFoldDB" id="A0A915JWF8"/>
<reference evidence="2" key="1">
    <citation type="submission" date="2022-11" db="UniProtKB">
        <authorList>
            <consortium name="WormBaseParasite"/>
        </authorList>
    </citation>
    <scope>IDENTIFICATION</scope>
</reference>